<feature type="compositionally biased region" description="Polar residues" evidence="4">
    <location>
        <begin position="140"/>
        <end position="149"/>
    </location>
</feature>
<evidence type="ECO:0000313" key="6">
    <source>
        <dbReference type="Proteomes" id="UP000001593"/>
    </source>
</evidence>
<dbReference type="PANTHER" id="PTHR22406:SF7">
    <property type="entry name" value="NASCENT POLYPEPTIDE-ASSOCIATED COMPLEX SUBUNIT ALPHA, MUSCLE-SPECIFIC FORM"/>
    <property type="match status" value="1"/>
</dbReference>
<dbReference type="Proteomes" id="UP000001593">
    <property type="component" value="Unassembled WGS sequence"/>
</dbReference>
<accession>A7SLS8</accession>
<dbReference type="OMA" id="RINDDNM"/>
<protein>
    <submittedName>
        <fullName evidence="5">Uncharacterized protein</fullName>
    </submittedName>
</protein>
<evidence type="ECO:0000256" key="1">
    <source>
        <dbReference type="ARBA" id="ARBA00006652"/>
    </source>
</evidence>
<name>A7SLS8_NEMVE</name>
<dbReference type="PANTHER" id="PTHR22406">
    <property type="entry name" value="NASCENT POLYPEPTIDE-ASSOCIATED COMPLEX SUBUNIT ALPHA, MUSCLE-SPECIFIC FORM"/>
    <property type="match status" value="1"/>
</dbReference>
<proteinExistence type="inferred from homology"/>
<evidence type="ECO:0000313" key="5">
    <source>
        <dbReference type="EMBL" id="EDO35366.1"/>
    </source>
</evidence>
<evidence type="ECO:0000256" key="4">
    <source>
        <dbReference type="SAM" id="MobiDB-lite"/>
    </source>
</evidence>
<comment type="similarity">
    <text evidence="1">Belongs to the SLAIN motif-containing family.</text>
</comment>
<dbReference type="HOGENOM" id="CLU_636654_0_0_1"/>
<keyword evidence="6" id="KW-1185">Reference proteome</keyword>
<feature type="compositionally biased region" description="Basic and acidic residues" evidence="4">
    <location>
        <begin position="335"/>
        <end position="344"/>
    </location>
</feature>
<keyword evidence="2 3" id="KW-0175">Coiled coil</keyword>
<dbReference type="InParanoid" id="A7SLS8"/>
<dbReference type="GO" id="GO:0031116">
    <property type="term" value="P:positive regulation of microtubule polymerization"/>
    <property type="evidence" value="ECO:0000318"/>
    <property type="project" value="GO_Central"/>
</dbReference>
<reference evidence="5 6" key="1">
    <citation type="journal article" date="2007" name="Science">
        <title>Sea anemone genome reveals ancestral eumetazoan gene repertoire and genomic organization.</title>
        <authorList>
            <person name="Putnam N.H."/>
            <person name="Srivastava M."/>
            <person name="Hellsten U."/>
            <person name="Dirks B."/>
            <person name="Chapman J."/>
            <person name="Salamov A."/>
            <person name="Terry A."/>
            <person name="Shapiro H."/>
            <person name="Lindquist E."/>
            <person name="Kapitonov V.V."/>
            <person name="Jurka J."/>
            <person name="Genikhovich G."/>
            <person name="Grigoriev I.V."/>
            <person name="Lucas S.M."/>
            <person name="Steele R.E."/>
            <person name="Finnerty J.R."/>
            <person name="Technau U."/>
            <person name="Martindale M.Q."/>
            <person name="Rokhsar D.S."/>
        </authorList>
    </citation>
    <scope>NUCLEOTIDE SEQUENCE [LARGE SCALE GENOMIC DNA]</scope>
    <source>
        <strain evidence="6">CH2 X CH6</strain>
    </source>
</reference>
<dbReference type="EMBL" id="DS469701">
    <property type="protein sequence ID" value="EDO35366.1"/>
    <property type="molecule type" value="Genomic_DNA"/>
</dbReference>
<feature type="compositionally biased region" description="Acidic residues" evidence="4">
    <location>
        <begin position="256"/>
        <end position="267"/>
    </location>
</feature>
<evidence type="ECO:0000256" key="2">
    <source>
        <dbReference type="ARBA" id="ARBA00023054"/>
    </source>
</evidence>
<sequence length="431" mass="47591">MDLRISADSDIKRLREMVQKLEEKNAGLNLGENPASNRLEPETFDDEIMNVDLAKRVAVKLRLEDVPLLDLRESDSEEEDTWLYVSPVRPPTPADRKVSPYKYLKHSIDGTNLSKVRGSLMAKLESIASQEAPVRRRGTATASPSSRSITIMPDEEPVASRPRPRGRASGNFTVNIPDDEPVRSQPRPRSTPAQTSTPDDWEMNQVNEALVRRRQPQQSMPGPRGSPKQAWQGEEEECGPVRPRHRGPPPQRNSLDDDDDDDDDDEGYGANAPVVRRRAPPTSKPSDDSLVVTAVRRRQGSPQDSQIRPRGSGSPSLQYGGGLPSPARRGTPSKLRAEETEIRRRSLPQVPSSRNSLSPSSYSDHQITPRGPGTKGLAKPRVRSVSPGGRLGQKGELPVVPRGSRLAAPRRIPMPSSSYTEAEQGWQDGCY</sequence>
<feature type="region of interest" description="Disordered" evidence="4">
    <location>
        <begin position="129"/>
        <end position="431"/>
    </location>
</feature>
<evidence type="ECO:0000256" key="3">
    <source>
        <dbReference type="SAM" id="Coils"/>
    </source>
</evidence>
<feature type="compositionally biased region" description="Polar residues" evidence="4">
    <location>
        <begin position="187"/>
        <end position="198"/>
    </location>
</feature>
<organism evidence="5 6">
    <name type="scientific">Nematostella vectensis</name>
    <name type="common">Starlet sea anemone</name>
    <dbReference type="NCBI Taxonomy" id="45351"/>
    <lineage>
        <taxon>Eukaryota</taxon>
        <taxon>Metazoa</taxon>
        <taxon>Cnidaria</taxon>
        <taxon>Anthozoa</taxon>
        <taxon>Hexacorallia</taxon>
        <taxon>Actiniaria</taxon>
        <taxon>Edwardsiidae</taxon>
        <taxon>Nematostella</taxon>
    </lineage>
</organism>
<gene>
    <name evidence="5" type="ORF">NEMVEDRAFT_v1g233356</name>
</gene>
<feature type="coiled-coil region" evidence="3">
    <location>
        <begin position="4"/>
        <end position="31"/>
    </location>
</feature>
<dbReference type="GO" id="GO:0007020">
    <property type="term" value="P:microtubule nucleation"/>
    <property type="evidence" value="ECO:0000318"/>
    <property type="project" value="GO_Central"/>
</dbReference>
<dbReference type="InterPro" id="IPR026179">
    <property type="entry name" value="Slain"/>
</dbReference>
<dbReference type="AlphaFoldDB" id="A7SLS8"/>
<feature type="compositionally biased region" description="Low complexity" evidence="4">
    <location>
        <begin position="352"/>
        <end position="363"/>
    </location>
</feature>
<dbReference type="GO" id="GO:0031122">
    <property type="term" value="P:cytoplasmic microtubule organization"/>
    <property type="evidence" value="ECO:0000318"/>
    <property type="project" value="GO_Central"/>
</dbReference>